<evidence type="ECO:0000256" key="1">
    <source>
        <dbReference type="SAM" id="Phobius"/>
    </source>
</evidence>
<proteinExistence type="predicted"/>
<dbReference type="PROSITE" id="PS50293">
    <property type="entry name" value="TPR_REGION"/>
    <property type="match status" value="1"/>
</dbReference>
<dbReference type="AlphaFoldDB" id="A0A645B872"/>
<feature type="domain" description="SH3b" evidence="2">
    <location>
        <begin position="188"/>
        <end position="250"/>
    </location>
</feature>
<dbReference type="Pfam" id="PF00515">
    <property type="entry name" value="TPR_1"/>
    <property type="match status" value="1"/>
</dbReference>
<dbReference type="Pfam" id="PF08239">
    <property type="entry name" value="SH3_3"/>
    <property type="match status" value="1"/>
</dbReference>
<dbReference type="SUPFAM" id="SSF48452">
    <property type="entry name" value="TPR-like"/>
    <property type="match status" value="1"/>
</dbReference>
<dbReference type="InterPro" id="IPR011990">
    <property type="entry name" value="TPR-like_helical_dom_sf"/>
</dbReference>
<dbReference type="SMART" id="SM00287">
    <property type="entry name" value="SH3b"/>
    <property type="match status" value="1"/>
</dbReference>
<dbReference type="EMBL" id="VSSQ01017999">
    <property type="protein sequence ID" value="MPM60811.1"/>
    <property type="molecule type" value="Genomic_DNA"/>
</dbReference>
<gene>
    <name evidence="3" type="ORF">SDC9_107665</name>
</gene>
<accession>A0A645B872</accession>
<reference evidence="3" key="1">
    <citation type="submission" date="2019-08" db="EMBL/GenBank/DDBJ databases">
        <authorList>
            <person name="Kucharzyk K."/>
            <person name="Murdoch R.W."/>
            <person name="Higgins S."/>
            <person name="Loffler F."/>
        </authorList>
    </citation>
    <scope>NUCLEOTIDE SEQUENCE</scope>
</reference>
<dbReference type="Gene3D" id="2.30.30.40">
    <property type="entry name" value="SH3 Domains"/>
    <property type="match status" value="1"/>
</dbReference>
<keyword evidence="1" id="KW-0472">Membrane</keyword>
<dbReference type="InterPro" id="IPR019734">
    <property type="entry name" value="TPR_rpt"/>
</dbReference>
<protein>
    <recommendedName>
        <fullName evidence="2">SH3b domain-containing protein</fullName>
    </recommendedName>
</protein>
<dbReference type="InterPro" id="IPR003646">
    <property type="entry name" value="SH3-like_bac-type"/>
</dbReference>
<dbReference type="PROSITE" id="PS50005">
    <property type="entry name" value="TPR"/>
    <property type="match status" value="1"/>
</dbReference>
<sequence>MKKIVISLVMLVMMANLASAATASFALANKLYAQKKYTEAAEMYETILKNEGAAPELYYNMGNAYFKSNELAKAILNYERALRVAPGYDDAKFNLEFANQKIIDNVEMTDSFFLKKWINSLMKTLTSNGWFYTSVILFVVTLIAFLVFVFGGTRMLRKSFFYVAVICLLISVGSIVFSAIRKNQMESHREAIIMSGVVVIKGAPDKSGTDLYQLHEGTKITVIGILGDWYEVRLGNGNVGWVENDKVERI</sequence>
<name>A0A645B872_9ZZZZ</name>
<organism evidence="3">
    <name type="scientific">bioreactor metagenome</name>
    <dbReference type="NCBI Taxonomy" id="1076179"/>
    <lineage>
        <taxon>unclassified sequences</taxon>
        <taxon>metagenomes</taxon>
        <taxon>ecological metagenomes</taxon>
    </lineage>
</organism>
<dbReference type="Gene3D" id="1.25.40.10">
    <property type="entry name" value="Tetratricopeptide repeat domain"/>
    <property type="match status" value="1"/>
</dbReference>
<keyword evidence="1" id="KW-1133">Transmembrane helix</keyword>
<evidence type="ECO:0000313" key="3">
    <source>
        <dbReference type="EMBL" id="MPM60811.1"/>
    </source>
</evidence>
<keyword evidence="1" id="KW-0812">Transmembrane</keyword>
<comment type="caution">
    <text evidence="3">The sequence shown here is derived from an EMBL/GenBank/DDBJ whole genome shotgun (WGS) entry which is preliminary data.</text>
</comment>
<feature type="transmembrane region" description="Helical" evidence="1">
    <location>
        <begin position="160"/>
        <end position="180"/>
    </location>
</feature>
<dbReference type="SMART" id="SM00028">
    <property type="entry name" value="TPR"/>
    <property type="match status" value="2"/>
</dbReference>
<feature type="transmembrane region" description="Helical" evidence="1">
    <location>
        <begin position="130"/>
        <end position="153"/>
    </location>
</feature>
<evidence type="ECO:0000259" key="2">
    <source>
        <dbReference type="SMART" id="SM00287"/>
    </source>
</evidence>